<evidence type="ECO:0000256" key="3">
    <source>
        <dbReference type="ARBA" id="ARBA00022692"/>
    </source>
</evidence>
<name>A0A164LLU6_9CRUS</name>
<feature type="transmembrane region" description="Helical" evidence="9">
    <location>
        <begin position="288"/>
        <end position="309"/>
    </location>
</feature>
<protein>
    <submittedName>
        <fullName evidence="12">G-protein-coupled receptor Mth2</fullName>
    </submittedName>
</protein>
<keyword evidence="5 9" id="KW-1133">Transmembrane helix</keyword>
<keyword evidence="6" id="KW-0297">G-protein coupled receptor</keyword>
<feature type="transmembrane region" description="Helical" evidence="9">
    <location>
        <begin position="579"/>
        <end position="600"/>
    </location>
</feature>
<dbReference type="EMBL" id="LRGB01003123">
    <property type="protein sequence ID" value="KZS04238.1"/>
    <property type="molecule type" value="Genomic_DNA"/>
</dbReference>
<feature type="compositionally biased region" description="Polar residues" evidence="8">
    <location>
        <begin position="671"/>
        <end position="684"/>
    </location>
</feature>
<comment type="similarity">
    <text evidence="2">Belongs to the G-protein coupled receptor 2 family. Mth subfamily.</text>
</comment>
<keyword evidence="13" id="KW-1185">Reference proteome</keyword>
<feature type="region of interest" description="Disordered" evidence="8">
    <location>
        <begin position="668"/>
        <end position="688"/>
    </location>
</feature>
<comment type="subcellular location">
    <subcellularLocation>
        <location evidence="1">Membrane</location>
        <topology evidence="1">Multi-pass membrane protein</topology>
    </subcellularLocation>
</comment>
<evidence type="ECO:0000313" key="12">
    <source>
        <dbReference type="EMBL" id="KZS04238.1"/>
    </source>
</evidence>
<evidence type="ECO:0000259" key="11">
    <source>
        <dbReference type="PROSITE" id="PS50261"/>
    </source>
</evidence>
<dbReference type="Pfam" id="PF00002">
    <property type="entry name" value="7tm_2"/>
    <property type="match status" value="1"/>
</dbReference>
<feature type="signal peptide" evidence="10">
    <location>
        <begin position="1"/>
        <end position="22"/>
    </location>
</feature>
<dbReference type="InterPro" id="IPR036272">
    <property type="entry name" value="Methuselah_N_sf"/>
</dbReference>
<dbReference type="PROSITE" id="PS50261">
    <property type="entry name" value="G_PROTEIN_RECEP_F2_4"/>
    <property type="match status" value="1"/>
</dbReference>
<evidence type="ECO:0000256" key="10">
    <source>
        <dbReference type="SAM" id="SignalP"/>
    </source>
</evidence>
<evidence type="ECO:0000256" key="4">
    <source>
        <dbReference type="ARBA" id="ARBA00022729"/>
    </source>
</evidence>
<dbReference type="PANTHER" id="PTHR46953:SF1">
    <property type="entry name" value="G-PROTEIN COUPLED RECEPTOR MTH-LIKE 1-RELATED"/>
    <property type="match status" value="1"/>
</dbReference>
<evidence type="ECO:0000313" key="13">
    <source>
        <dbReference type="Proteomes" id="UP000076858"/>
    </source>
</evidence>
<feature type="transmembrane region" description="Helical" evidence="9">
    <location>
        <begin position="348"/>
        <end position="369"/>
    </location>
</feature>
<keyword evidence="7 9" id="KW-0472">Membrane</keyword>
<feature type="transmembrane region" description="Helical" evidence="9">
    <location>
        <begin position="506"/>
        <end position="531"/>
    </location>
</feature>
<organism evidence="12 13">
    <name type="scientific">Daphnia magna</name>
    <dbReference type="NCBI Taxonomy" id="35525"/>
    <lineage>
        <taxon>Eukaryota</taxon>
        <taxon>Metazoa</taxon>
        <taxon>Ecdysozoa</taxon>
        <taxon>Arthropoda</taxon>
        <taxon>Crustacea</taxon>
        <taxon>Branchiopoda</taxon>
        <taxon>Diplostraca</taxon>
        <taxon>Cladocera</taxon>
        <taxon>Anomopoda</taxon>
        <taxon>Daphniidae</taxon>
        <taxon>Daphnia</taxon>
    </lineage>
</organism>
<proteinExistence type="inferred from homology"/>
<dbReference type="InterPro" id="IPR000832">
    <property type="entry name" value="GPCR_2_secretin-like"/>
</dbReference>
<evidence type="ECO:0000256" key="6">
    <source>
        <dbReference type="ARBA" id="ARBA00023040"/>
    </source>
</evidence>
<gene>
    <name evidence="12" type="ORF">APZ42_032508</name>
</gene>
<evidence type="ECO:0000256" key="7">
    <source>
        <dbReference type="ARBA" id="ARBA00023136"/>
    </source>
</evidence>
<dbReference type="GO" id="GO:0007166">
    <property type="term" value="P:cell surface receptor signaling pathway"/>
    <property type="evidence" value="ECO:0007669"/>
    <property type="project" value="InterPro"/>
</dbReference>
<evidence type="ECO:0000256" key="9">
    <source>
        <dbReference type="SAM" id="Phobius"/>
    </source>
</evidence>
<dbReference type="Proteomes" id="UP000076858">
    <property type="component" value="Unassembled WGS sequence"/>
</dbReference>
<dbReference type="InterPro" id="IPR017981">
    <property type="entry name" value="GPCR_2-like_7TM"/>
</dbReference>
<reference evidence="12 13" key="1">
    <citation type="submission" date="2016-03" db="EMBL/GenBank/DDBJ databases">
        <title>EvidentialGene: Evidence-directed Construction of Genes on Genomes.</title>
        <authorList>
            <person name="Gilbert D.G."/>
            <person name="Choi J.-H."/>
            <person name="Mockaitis K."/>
            <person name="Colbourne J."/>
            <person name="Pfrender M."/>
        </authorList>
    </citation>
    <scope>NUCLEOTIDE SEQUENCE [LARGE SCALE GENOMIC DNA]</scope>
    <source>
        <strain evidence="12 13">Xinb3</strain>
        <tissue evidence="12">Complete organism</tissue>
    </source>
</reference>
<dbReference type="GO" id="GO:0016020">
    <property type="term" value="C:membrane"/>
    <property type="evidence" value="ECO:0007669"/>
    <property type="project" value="UniProtKB-SubCell"/>
</dbReference>
<keyword evidence="12" id="KW-0675">Receptor</keyword>
<keyword evidence="3 9" id="KW-0812">Transmembrane</keyword>
<dbReference type="InterPro" id="IPR052808">
    <property type="entry name" value="GPCR_Mth-like"/>
</dbReference>
<feature type="transmembrane region" description="Helical" evidence="9">
    <location>
        <begin position="321"/>
        <end position="342"/>
    </location>
</feature>
<dbReference type="STRING" id="35525.A0A164LLU6"/>
<dbReference type="OrthoDB" id="6134459at2759"/>
<dbReference type="Gene3D" id="1.20.1070.10">
    <property type="entry name" value="Rhodopsin 7-helix transmembrane proteins"/>
    <property type="match status" value="2"/>
</dbReference>
<feature type="transmembrane region" description="Helical" evidence="9">
    <location>
        <begin position="455"/>
        <end position="476"/>
    </location>
</feature>
<dbReference type="SUPFAM" id="SSF63877">
    <property type="entry name" value="Methuselah ectodomain"/>
    <property type="match status" value="1"/>
</dbReference>
<dbReference type="PANTHER" id="PTHR46953">
    <property type="entry name" value="G-PROTEIN COUPLED RECEPTOR MTH-LIKE 1-RELATED"/>
    <property type="match status" value="1"/>
</dbReference>
<feature type="chain" id="PRO_5007851569" evidence="10">
    <location>
        <begin position="23"/>
        <end position="699"/>
    </location>
</feature>
<evidence type="ECO:0000256" key="1">
    <source>
        <dbReference type="ARBA" id="ARBA00004141"/>
    </source>
</evidence>
<evidence type="ECO:0000256" key="8">
    <source>
        <dbReference type="SAM" id="MobiDB-lite"/>
    </source>
</evidence>
<dbReference type="CDD" id="cd15039">
    <property type="entry name" value="7tmB3_Methuselah-like"/>
    <property type="match status" value="1"/>
</dbReference>
<dbReference type="AlphaFoldDB" id="A0A164LLU6"/>
<accession>A0A164LLU6</accession>
<dbReference type="InterPro" id="IPR023311">
    <property type="entry name" value="Methusela_ecto_dom_2"/>
</dbReference>
<dbReference type="GO" id="GO:0004930">
    <property type="term" value="F:G protein-coupled receptor activity"/>
    <property type="evidence" value="ECO:0007669"/>
    <property type="project" value="UniProtKB-KW"/>
</dbReference>
<feature type="transmembrane region" description="Helical" evidence="9">
    <location>
        <begin position="552"/>
        <end position="573"/>
    </location>
</feature>
<evidence type="ECO:0000256" key="5">
    <source>
        <dbReference type="ARBA" id="ARBA00022989"/>
    </source>
</evidence>
<sequence length="699" mass="78852">MSAFKLLAVVVTILSVAKFNRGQDLVDQLETLWKIPLTKCCVSDSEFYSLGFDSCSTNEDTPSMWPPPVYSIKTNQSAISSSVRFSLSYNMSTCMPGYDSKSARNFRLYTDGTVQVGDARLKPGEFCLNQIASGEPPTDDSEFAIRYCIPDPCNQTNCVHKCCPMGMALNITTQLCQSYNEPFDLVFHNVSGQVISPDPRSYIIRDGDAPQCPYGMFPLMPEMNPEDMFYILPDGQLYLPSYPENDRYSKDYCIDDFFSEEGHIIRQALMCFPPQPEESADNQLVLKVFPYFLFVSSLFLIATFVVYAMIPEIRNIHGVTIMCHVASLAVMYIGLCVIQLGSEMPDGACVGLAVIVHFTFLSTFTWLNVMSFDIWWTFSPLNTSTNAKAAAVTFWMQMLANKTTSSSSTITQPRNRLPTDDDYMTEHSDESGLIPICDLRPRNSRHGRQHLGRRIIFYSIYAWGVPFIIVLVGQILDHVKNLPQHIVTPGFGEVKCWFFEKEAFLIYLYGPIAILILSNIVFFVMTAILLYRASVDAAFAVNSAHAKQKFRVIFSLFILMGVSWMMEVISFAVGGSAYIWIPTDILNILTGVFIFVIFVCKPNVWKLLKLKCPCLKRLDRCCPSYMTRSNTRQGTTTRSTMKEVSQTKSLNNLGHRHVDDSKKKIGMMDAPTQSTQLRDSTQVDSGDEMMVDHESIRMA</sequence>
<keyword evidence="6" id="KW-0807">Transducer</keyword>
<evidence type="ECO:0000256" key="2">
    <source>
        <dbReference type="ARBA" id="ARBA00008979"/>
    </source>
</evidence>
<feature type="domain" description="G-protein coupled receptors family 2 profile 2" evidence="11">
    <location>
        <begin position="285"/>
        <end position="602"/>
    </location>
</feature>
<dbReference type="Gene3D" id="2.170.180.11">
    <property type="entry name" value="Methuselah ectodomain, domain 2"/>
    <property type="match status" value="1"/>
</dbReference>
<comment type="caution">
    <text evidence="12">The sequence shown here is derived from an EMBL/GenBank/DDBJ whole genome shotgun (WGS) entry which is preliminary data.</text>
</comment>
<keyword evidence="4 10" id="KW-0732">Signal</keyword>